<evidence type="ECO:0000256" key="1">
    <source>
        <dbReference type="ARBA" id="ARBA00022801"/>
    </source>
</evidence>
<keyword evidence="1" id="KW-0378">Hydrolase</keyword>
<dbReference type="GO" id="GO:0016787">
    <property type="term" value="F:hydrolase activity"/>
    <property type="evidence" value="ECO:0007669"/>
    <property type="project" value="UniProtKB-KW"/>
</dbReference>
<name>A0A7W3IZ25_9ACTN</name>
<dbReference type="Pfam" id="PF00857">
    <property type="entry name" value="Isochorismatase"/>
    <property type="match status" value="1"/>
</dbReference>
<dbReference type="RefSeq" id="WP_182538158.1">
    <property type="nucleotide sequence ID" value="NZ_JACGXA010000001.1"/>
</dbReference>
<comment type="caution">
    <text evidence="4">The sequence shown here is derived from an EMBL/GenBank/DDBJ whole genome shotgun (WGS) entry which is preliminary data.</text>
</comment>
<organism evidence="4 5">
    <name type="scientific">Nocardioides ginsengisegetis</name>
    <dbReference type="NCBI Taxonomy" id="661491"/>
    <lineage>
        <taxon>Bacteria</taxon>
        <taxon>Bacillati</taxon>
        <taxon>Actinomycetota</taxon>
        <taxon>Actinomycetes</taxon>
        <taxon>Propionibacteriales</taxon>
        <taxon>Nocardioidaceae</taxon>
        <taxon>Nocardioides</taxon>
    </lineage>
</organism>
<dbReference type="AlphaFoldDB" id="A0A7W3IZ25"/>
<dbReference type="InterPro" id="IPR000868">
    <property type="entry name" value="Isochorismatase-like_dom"/>
</dbReference>
<evidence type="ECO:0000259" key="3">
    <source>
        <dbReference type="Pfam" id="PF00857"/>
    </source>
</evidence>
<evidence type="ECO:0000313" key="5">
    <source>
        <dbReference type="Proteomes" id="UP000580910"/>
    </source>
</evidence>
<dbReference type="InterPro" id="IPR050272">
    <property type="entry name" value="Isochorismatase-like_hydrls"/>
</dbReference>
<feature type="region of interest" description="Disordered" evidence="2">
    <location>
        <begin position="208"/>
        <end position="229"/>
    </location>
</feature>
<sequence length="229" mass="24541">MAPESEEAAYQRAGFGNQLTLGSRPAVIVVDLSLGFTDPSSAVGGDLRDVVANTRRVLDVARAEGVPIIFTTIAFEPDYSNIGLWISKVPGAKQLVSGTRWVEIDPRLDRLPIEPVVVKQGASACFGTTLLELLKELHVDTAIVTGTSTSGCVRATVVDLFQAEVPVLVPSECVGDRFSSSHDAALFDLNAKYADVVTTVEACDFLRTVHPSDSDPTTNQPTPRKTENQ</sequence>
<protein>
    <submittedName>
        <fullName evidence="4">Nicotinamidase-related amidase</fullName>
    </submittedName>
</protein>
<feature type="domain" description="Isochorismatase-like" evidence="3">
    <location>
        <begin position="26"/>
        <end position="199"/>
    </location>
</feature>
<feature type="compositionally biased region" description="Polar residues" evidence="2">
    <location>
        <begin position="214"/>
        <end position="223"/>
    </location>
</feature>
<dbReference type="PANTHER" id="PTHR43540:SF1">
    <property type="entry name" value="ISOCHORISMATASE HYDROLASE"/>
    <property type="match status" value="1"/>
</dbReference>
<dbReference type="InterPro" id="IPR036380">
    <property type="entry name" value="Isochorismatase-like_sf"/>
</dbReference>
<accession>A0A7W3IZ25</accession>
<dbReference type="EMBL" id="JACGXA010000001">
    <property type="protein sequence ID" value="MBA8803272.1"/>
    <property type="molecule type" value="Genomic_DNA"/>
</dbReference>
<reference evidence="4 5" key="1">
    <citation type="submission" date="2020-07" db="EMBL/GenBank/DDBJ databases">
        <title>Sequencing the genomes of 1000 actinobacteria strains.</title>
        <authorList>
            <person name="Klenk H.-P."/>
        </authorList>
    </citation>
    <scope>NUCLEOTIDE SEQUENCE [LARGE SCALE GENOMIC DNA]</scope>
    <source>
        <strain evidence="4 5">DSM 21349</strain>
    </source>
</reference>
<dbReference type="Gene3D" id="3.40.50.850">
    <property type="entry name" value="Isochorismatase-like"/>
    <property type="match status" value="1"/>
</dbReference>
<dbReference type="PANTHER" id="PTHR43540">
    <property type="entry name" value="PEROXYUREIDOACRYLATE/UREIDOACRYLATE AMIDOHYDROLASE-RELATED"/>
    <property type="match status" value="1"/>
</dbReference>
<dbReference type="SUPFAM" id="SSF52499">
    <property type="entry name" value="Isochorismatase-like hydrolases"/>
    <property type="match status" value="1"/>
</dbReference>
<dbReference type="Proteomes" id="UP000580910">
    <property type="component" value="Unassembled WGS sequence"/>
</dbReference>
<evidence type="ECO:0000313" key="4">
    <source>
        <dbReference type="EMBL" id="MBA8803272.1"/>
    </source>
</evidence>
<evidence type="ECO:0000256" key="2">
    <source>
        <dbReference type="SAM" id="MobiDB-lite"/>
    </source>
</evidence>
<proteinExistence type="predicted"/>
<keyword evidence="5" id="KW-1185">Reference proteome</keyword>
<gene>
    <name evidence="4" type="ORF">FB382_001563</name>
</gene>